<keyword evidence="5" id="KW-0862">Zinc</keyword>
<feature type="region of interest" description="Disordered" evidence="7">
    <location>
        <begin position="467"/>
        <end position="504"/>
    </location>
</feature>
<evidence type="ECO:0000256" key="1">
    <source>
        <dbReference type="ARBA" id="ARBA00004123"/>
    </source>
</evidence>
<dbReference type="InterPro" id="IPR015408">
    <property type="entry name" value="Znf_Mcm10/DnaG"/>
</dbReference>
<dbReference type="RefSeq" id="XP_049263249.1">
    <property type="nucleotide sequence ID" value="XM_049407299.1"/>
</dbReference>
<evidence type="ECO:0000256" key="5">
    <source>
        <dbReference type="ARBA" id="ARBA00022833"/>
    </source>
</evidence>
<accession>A0A8J5UM03</accession>
<sequence>MNDMEDPRELHNEHSDDLLTEDSSDEYKDLMKEFQAKYDAIKQKKKARKEKQLKLQQQTREVSGSPSPSPAPVPVPKAIIPRSPSPDRRHKIQQKKSVYIPPINQRETKPKPSEKAANNFLNKLYDVSFQSNARSAQSIDYDKRRFEFNLTDYQFQPIDVTNDLEPITKQYLRKRYLTKDQFKRIIKETDPDLKFLKIDKLLAKVNKSNNYCEPMYTNWCLVGFVLNKSEVKIANKTNNKYCKLKVGNFQYSVDLMLFGGAVEKNHKVQPGDLIMVLNPIISKYELNFESNVTKTGFNLKIDDTNITSILEIGAIRDFGYCKHTNRQNNIRCTNVINPRNAELCDLHLDMKFKSSTRMELNGSIQMRSPQKTKQKMYMGSKAGTGYIRQLNEDTTITTMGGSTPDFQKFQDPKLLQTQVKRRKLLDERANEKLEKKLSNLPSSSLIDRLNLIKTKKPLSKVLEAEKTKEHGFSGSMISQIGFDPTSKPDNGKTSPSRKKKEVSRLQELYEISLETSKSRSLSSSKEDKQSKTKKWKENLMHLKEYEKNVSSQPLSTTNYTNTLDATFPPLIRKRNKHNMVPLDDDSDDDDIAIEFDNDDAKKQYAKMLIRNK</sequence>
<dbReference type="GO" id="GO:0003697">
    <property type="term" value="F:single-stranded DNA binding"/>
    <property type="evidence" value="ECO:0007669"/>
    <property type="project" value="InterPro"/>
</dbReference>
<feature type="compositionally biased region" description="Basic and acidic residues" evidence="7">
    <location>
        <begin position="1"/>
        <end position="17"/>
    </location>
</feature>
<evidence type="ECO:0008006" key="12">
    <source>
        <dbReference type="Google" id="ProtNLM"/>
    </source>
</evidence>
<dbReference type="InterPro" id="IPR055065">
    <property type="entry name" value="OB_MCM10"/>
</dbReference>
<keyword evidence="6" id="KW-0539">Nucleus</keyword>
<protein>
    <recommendedName>
        <fullName evidence="12">Zinc finger Mcm10/DnaG-type domain-containing protein</fullName>
    </recommendedName>
</protein>
<evidence type="ECO:0000259" key="8">
    <source>
        <dbReference type="Pfam" id="PF09329"/>
    </source>
</evidence>
<keyword evidence="2" id="KW-0235">DNA replication</keyword>
<dbReference type="GO" id="GO:0003688">
    <property type="term" value="F:DNA replication origin binding"/>
    <property type="evidence" value="ECO:0007669"/>
    <property type="project" value="TreeGrafter"/>
</dbReference>
<name>A0A8J5UM03_9ASCO</name>
<dbReference type="AlphaFoldDB" id="A0A8J5UM03"/>
<organism evidence="10 11">
    <name type="scientific">[Candida] subhashii</name>
    <dbReference type="NCBI Taxonomy" id="561895"/>
    <lineage>
        <taxon>Eukaryota</taxon>
        <taxon>Fungi</taxon>
        <taxon>Dikarya</taxon>
        <taxon>Ascomycota</taxon>
        <taxon>Saccharomycotina</taxon>
        <taxon>Pichiomycetes</taxon>
        <taxon>Debaryomycetaceae</taxon>
        <taxon>Spathaspora</taxon>
    </lineage>
</organism>
<dbReference type="PANTHER" id="PTHR13454">
    <property type="entry name" value="PROTEIN MCM10 HOMOLOG"/>
    <property type="match status" value="1"/>
</dbReference>
<dbReference type="PANTHER" id="PTHR13454:SF11">
    <property type="entry name" value="PROTEIN MCM10 HOMOLOG"/>
    <property type="match status" value="1"/>
</dbReference>
<evidence type="ECO:0000259" key="9">
    <source>
        <dbReference type="Pfam" id="PF22379"/>
    </source>
</evidence>
<evidence type="ECO:0000256" key="7">
    <source>
        <dbReference type="SAM" id="MobiDB-lite"/>
    </source>
</evidence>
<feature type="region of interest" description="Disordered" evidence="7">
    <location>
        <begin position="1"/>
        <end position="24"/>
    </location>
</feature>
<dbReference type="GeneID" id="73470243"/>
<comment type="caution">
    <text evidence="10">The sequence shown here is derived from an EMBL/GenBank/DDBJ whole genome shotgun (WGS) entry which is preliminary data.</text>
</comment>
<dbReference type="Pfam" id="PF22379">
    <property type="entry name" value="OB_MCM10"/>
    <property type="match status" value="1"/>
</dbReference>
<comment type="subcellular location">
    <subcellularLocation>
        <location evidence="1">Nucleus</location>
    </subcellularLocation>
</comment>
<gene>
    <name evidence="10" type="ORF">J8A68_003443</name>
</gene>
<feature type="region of interest" description="Disordered" evidence="7">
    <location>
        <begin position="42"/>
        <end position="97"/>
    </location>
</feature>
<dbReference type="EMBL" id="JAGSYN010000153">
    <property type="protein sequence ID" value="KAG7663016.1"/>
    <property type="molecule type" value="Genomic_DNA"/>
</dbReference>
<feature type="compositionally biased region" description="Low complexity" evidence="7">
    <location>
        <begin position="54"/>
        <end position="66"/>
    </location>
</feature>
<evidence type="ECO:0000256" key="3">
    <source>
        <dbReference type="ARBA" id="ARBA00022723"/>
    </source>
</evidence>
<evidence type="ECO:0000313" key="10">
    <source>
        <dbReference type="EMBL" id="KAG7663016.1"/>
    </source>
</evidence>
<feature type="domain" description="Zinc finger Mcm10/DnaG-type" evidence="8">
    <location>
        <begin position="313"/>
        <end position="357"/>
    </location>
</feature>
<evidence type="ECO:0000256" key="2">
    <source>
        <dbReference type="ARBA" id="ARBA00022705"/>
    </source>
</evidence>
<keyword evidence="11" id="KW-1185">Reference proteome</keyword>
<dbReference type="InterPro" id="IPR040184">
    <property type="entry name" value="Mcm10"/>
</dbReference>
<dbReference type="Proteomes" id="UP000694255">
    <property type="component" value="Unassembled WGS sequence"/>
</dbReference>
<dbReference type="Pfam" id="PF09329">
    <property type="entry name" value="zf-primase"/>
    <property type="match status" value="1"/>
</dbReference>
<reference evidence="10 11" key="1">
    <citation type="journal article" date="2021" name="DNA Res.">
        <title>Genome analysis of Candida subhashii reveals its hybrid nature and dual mitochondrial genome conformations.</title>
        <authorList>
            <person name="Mixao V."/>
            <person name="Hegedusova E."/>
            <person name="Saus E."/>
            <person name="Pryszcz L.P."/>
            <person name="Cillingova A."/>
            <person name="Nosek J."/>
            <person name="Gabaldon T."/>
        </authorList>
    </citation>
    <scope>NUCLEOTIDE SEQUENCE [LARGE SCALE GENOMIC DNA]</scope>
    <source>
        <strain evidence="10 11">CBS 10753</strain>
    </source>
</reference>
<evidence type="ECO:0000256" key="4">
    <source>
        <dbReference type="ARBA" id="ARBA00022771"/>
    </source>
</evidence>
<dbReference type="OrthoDB" id="273123at2759"/>
<dbReference type="GO" id="GO:0043596">
    <property type="term" value="C:nuclear replication fork"/>
    <property type="evidence" value="ECO:0007669"/>
    <property type="project" value="TreeGrafter"/>
</dbReference>
<evidence type="ECO:0000313" key="11">
    <source>
        <dbReference type="Proteomes" id="UP000694255"/>
    </source>
</evidence>
<evidence type="ECO:0000256" key="6">
    <source>
        <dbReference type="ARBA" id="ARBA00023242"/>
    </source>
</evidence>
<keyword evidence="3" id="KW-0479">Metal-binding</keyword>
<dbReference type="GO" id="GO:0008270">
    <property type="term" value="F:zinc ion binding"/>
    <property type="evidence" value="ECO:0007669"/>
    <property type="project" value="UniProtKB-KW"/>
</dbReference>
<dbReference type="GO" id="GO:0006270">
    <property type="term" value="P:DNA replication initiation"/>
    <property type="evidence" value="ECO:0007669"/>
    <property type="project" value="InterPro"/>
</dbReference>
<proteinExistence type="predicted"/>
<feature type="domain" description="MCM10 OB-fold" evidence="9">
    <location>
        <begin position="192"/>
        <end position="284"/>
    </location>
</feature>
<keyword evidence="4" id="KW-0863">Zinc-finger</keyword>